<dbReference type="RefSeq" id="XP_009550447.1">
    <property type="nucleotide sequence ID" value="XM_009552152.1"/>
</dbReference>
<dbReference type="Proteomes" id="UP000030671">
    <property type="component" value="Unassembled WGS sequence"/>
</dbReference>
<gene>
    <name evidence="2" type="ORF">HETIRDRAFT_108673</name>
</gene>
<dbReference type="InParanoid" id="W4JY61"/>
<proteinExistence type="predicted"/>
<feature type="region of interest" description="Disordered" evidence="1">
    <location>
        <begin position="161"/>
        <end position="184"/>
    </location>
</feature>
<keyword evidence="3" id="KW-1185">Reference proteome</keyword>
<evidence type="ECO:0000313" key="2">
    <source>
        <dbReference type="EMBL" id="ETW78483.1"/>
    </source>
</evidence>
<feature type="compositionally biased region" description="Acidic residues" evidence="1">
    <location>
        <begin position="171"/>
        <end position="183"/>
    </location>
</feature>
<dbReference type="KEGG" id="hir:HETIRDRAFT_108673"/>
<dbReference type="EMBL" id="KI925462">
    <property type="protein sequence ID" value="ETW78483.1"/>
    <property type="molecule type" value="Genomic_DNA"/>
</dbReference>
<name>W4JY61_HETIT</name>
<dbReference type="GeneID" id="20666369"/>
<dbReference type="OrthoDB" id="2688898at2759"/>
<reference evidence="2 3" key="1">
    <citation type="journal article" date="2012" name="New Phytol.">
        <title>Insight into trade-off between wood decay and parasitism from the genome of a fungal forest pathogen.</title>
        <authorList>
            <person name="Olson A."/>
            <person name="Aerts A."/>
            <person name="Asiegbu F."/>
            <person name="Belbahri L."/>
            <person name="Bouzid O."/>
            <person name="Broberg A."/>
            <person name="Canback B."/>
            <person name="Coutinho P.M."/>
            <person name="Cullen D."/>
            <person name="Dalman K."/>
            <person name="Deflorio G."/>
            <person name="van Diepen L.T."/>
            <person name="Dunand C."/>
            <person name="Duplessis S."/>
            <person name="Durling M."/>
            <person name="Gonthier P."/>
            <person name="Grimwood J."/>
            <person name="Fossdal C.G."/>
            <person name="Hansson D."/>
            <person name="Henrissat B."/>
            <person name="Hietala A."/>
            <person name="Himmelstrand K."/>
            <person name="Hoffmeister D."/>
            <person name="Hogberg N."/>
            <person name="James T.Y."/>
            <person name="Karlsson M."/>
            <person name="Kohler A."/>
            <person name="Kues U."/>
            <person name="Lee Y.H."/>
            <person name="Lin Y.C."/>
            <person name="Lind M."/>
            <person name="Lindquist E."/>
            <person name="Lombard V."/>
            <person name="Lucas S."/>
            <person name="Lunden K."/>
            <person name="Morin E."/>
            <person name="Murat C."/>
            <person name="Park J."/>
            <person name="Raffaello T."/>
            <person name="Rouze P."/>
            <person name="Salamov A."/>
            <person name="Schmutz J."/>
            <person name="Solheim H."/>
            <person name="Stahlberg J."/>
            <person name="Velez H."/>
            <person name="de Vries R.P."/>
            <person name="Wiebenga A."/>
            <person name="Woodward S."/>
            <person name="Yakovlev I."/>
            <person name="Garbelotto M."/>
            <person name="Martin F."/>
            <person name="Grigoriev I.V."/>
            <person name="Stenlid J."/>
        </authorList>
    </citation>
    <scope>NUCLEOTIDE SEQUENCE [LARGE SCALE GENOMIC DNA]</scope>
    <source>
        <strain evidence="2 3">TC 32-1</strain>
    </source>
</reference>
<dbReference type="STRING" id="747525.W4JY61"/>
<accession>W4JY61</accession>
<protein>
    <submittedName>
        <fullName evidence="2">Uncharacterized protein</fullName>
    </submittedName>
</protein>
<evidence type="ECO:0000313" key="3">
    <source>
        <dbReference type="Proteomes" id="UP000030671"/>
    </source>
</evidence>
<organism evidence="2 3">
    <name type="scientific">Heterobasidion irregulare (strain TC 32-1)</name>
    <dbReference type="NCBI Taxonomy" id="747525"/>
    <lineage>
        <taxon>Eukaryota</taxon>
        <taxon>Fungi</taxon>
        <taxon>Dikarya</taxon>
        <taxon>Basidiomycota</taxon>
        <taxon>Agaricomycotina</taxon>
        <taxon>Agaricomycetes</taxon>
        <taxon>Russulales</taxon>
        <taxon>Bondarzewiaceae</taxon>
        <taxon>Heterobasidion</taxon>
        <taxon>Heterobasidion annosum species complex</taxon>
    </lineage>
</organism>
<dbReference type="HOGENOM" id="CLU_888675_0_0_1"/>
<sequence>MDINQPSEWGVQSRLLEENKALAIEWSHLSDRMGNVQRMHTDLECSVRPAPRHPATQHPRTLAPRTLVLISSAVDVPTLDVVNARHPEPPVAPIPSNVAHLLDPMYTHAASTRRPPARLIDPVRIHPHTPDTPAIHRPQHLQSLRAELRSCSVDTSARVLHAKHRDHSSVDEEDETQLATEDEERVRRRDELRTVGTDGEAIHKGCRYVVVSYLRSSPAHVPLVFDLSTRPRTASRPLFLSFSPALDLLAQPSRPARPTLSTCLPDPLSLLACSLALVLDPLDIMPTCLCRPCPLRTSSALSRLLLDTPGLPA</sequence>
<evidence type="ECO:0000256" key="1">
    <source>
        <dbReference type="SAM" id="MobiDB-lite"/>
    </source>
</evidence>
<dbReference type="AlphaFoldDB" id="W4JY61"/>